<dbReference type="Proteomes" id="UP000708208">
    <property type="component" value="Unassembled WGS sequence"/>
</dbReference>
<evidence type="ECO:0000256" key="1">
    <source>
        <dbReference type="SAM" id="MobiDB-lite"/>
    </source>
</evidence>
<protein>
    <submittedName>
        <fullName evidence="3">Uncharacterized protein</fullName>
    </submittedName>
</protein>
<evidence type="ECO:0000313" key="4">
    <source>
        <dbReference type="Proteomes" id="UP000708208"/>
    </source>
</evidence>
<organism evidence="3 4">
    <name type="scientific">Allacma fusca</name>
    <dbReference type="NCBI Taxonomy" id="39272"/>
    <lineage>
        <taxon>Eukaryota</taxon>
        <taxon>Metazoa</taxon>
        <taxon>Ecdysozoa</taxon>
        <taxon>Arthropoda</taxon>
        <taxon>Hexapoda</taxon>
        <taxon>Collembola</taxon>
        <taxon>Symphypleona</taxon>
        <taxon>Sminthuridae</taxon>
        <taxon>Allacma</taxon>
    </lineage>
</organism>
<evidence type="ECO:0000256" key="2">
    <source>
        <dbReference type="SAM" id="SignalP"/>
    </source>
</evidence>
<feature type="chain" id="PRO_5035159091" evidence="2">
    <location>
        <begin position="38"/>
        <end position="157"/>
    </location>
</feature>
<keyword evidence="4" id="KW-1185">Reference proteome</keyword>
<sequence length="157" mass="17556">MFHGYKCTVVAFLHGHFPLPTFLLLLLLSFLARIGCSGPSSSTTNVTVPNPNEDAIRRELVKVQILHRLGLNEKPQVDLAHKISKDLVLETLRRTESFSENFHNFVTKPQNKHQNKSRHGGQSRPSSKDEGAGEPGNYAKTSEIISFPDKGKRNNLL</sequence>
<dbReference type="OrthoDB" id="6516235at2759"/>
<reference evidence="3" key="1">
    <citation type="submission" date="2021-06" db="EMBL/GenBank/DDBJ databases">
        <authorList>
            <person name="Hodson N. C."/>
            <person name="Mongue J. A."/>
            <person name="Jaron S. K."/>
        </authorList>
    </citation>
    <scope>NUCLEOTIDE SEQUENCE</scope>
</reference>
<evidence type="ECO:0000313" key="3">
    <source>
        <dbReference type="EMBL" id="CAG7829797.1"/>
    </source>
</evidence>
<feature type="compositionally biased region" description="Polar residues" evidence="1">
    <location>
        <begin position="100"/>
        <end position="109"/>
    </location>
</feature>
<dbReference type="EMBL" id="CAJVCH010553004">
    <property type="protein sequence ID" value="CAG7829797.1"/>
    <property type="molecule type" value="Genomic_DNA"/>
</dbReference>
<feature type="compositionally biased region" description="Basic residues" evidence="1">
    <location>
        <begin position="110"/>
        <end position="121"/>
    </location>
</feature>
<feature type="region of interest" description="Disordered" evidence="1">
    <location>
        <begin position="100"/>
        <end position="157"/>
    </location>
</feature>
<gene>
    <name evidence="3" type="ORF">AFUS01_LOCUS39641</name>
</gene>
<proteinExistence type="predicted"/>
<accession>A0A8J2PVI8</accession>
<comment type="caution">
    <text evidence="3">The sequence shown here is derived from an EMBL/GenBank/DDBJ whole genome shotgun (WGS) entry which is preliminary data.</text>
</comment>
<dbReference type="AlphaFoldDB" id="A0A8J2PVI8"/>
<feature type="signal peptide" evidence="2">
    <location>
        <begin position="1"/>
        <end position="37"/>
    </location>
</feature>
<name>A0A8J2PVI8_9HEXA</name>
<keyword evidence="2" id="KW-0732">Signal</keyword>